<accession>A0A7K1SUP6</accession>
<sequence>MKKLYFLVLMLLLSVISSCVNVEERYTFLKDGACKIDYRFNMGKAISVLSNLLPDSVKQTPSYLVAKDTAINFLSDLSDSTRRKLSSEQVNLARATMLHLKINLKNNLMLATLQYEAKSPKEVKYFLTHISKLAQKQQLGQLLNSPQMVSPATSRGMVISQDYFNYDISSKRFFRKVDTVKFRKYFKQNEAMFNMAKAALIDMPYSVVMHFPRPVKKTGNIRAKLSADKKQLTLSTNLEEISKSPQIMNLKVEY</sequence>
<evidence type="ECO:0000313" key="3">
    <source>
        <dbReference type="Proteomes" id="UP000462014"/>
    </source>
</evidence>
<reference evidence="2 3" key="1">
    <citation type="submission" date="2019-12" db="EMBL/GenBank/DDBJ databases">
        <title>Mucilaginibacter sp. HMF7410 genome sequencing and assembly.</title>
        <authorList>
            <person name="Kang H."/>
            <person name="Cha I."/>
            <person name="Kim H."/>
            <person name="Joh K."/>
        </authorList>
    </citation>
    <scope>NUCLEOTIDE SEQUENCE [LARGE SCALE GENOMIC DNA]</scope>
    <source>
        <strain evidence="2 3">HMF7410</strain>
    </source>
</reference>
<dbReference type="Proteomes" id="UP000462014">
    <property type="component" value="Unassembled WGS sequence"/>
</dbReference>
<proteinExistence type="predicted"/>
<protein>
    <recommendedName>
        <fullName evidence="4">DUF4296 domain-containing protein</fullName>
    </recommendedName>
</protein>
<comment type="caution">
    <text evidence="2">The sequence shown here is derived from an EMBL/GenBank/DDBJ whole genome shotgun (WGS) entry which is preliminary data.</text>
</comment>
<gene>
    <name evidence="2" type="ORF">GO621_04390</name>
</gene>
<evidence type="ECO:0000256" key="1">
    <source>
        <dbReference type="SAM" id="SignalP"/>
    </source>
</evidence>
<dbReference type="EMBL" id="WPIK01000003">
    <property type="protein sequence ID" value="MVN20770.1"/>
    <property type="molecule type" value="Genomic_DNA"/>
</dbReference>
<dbReference type="RefSeq" id="WP_157564547.1">
    <property type="nucleotide sequence ID" value="NZ_WPIK01000003.1"/>
</dbReference>
<dbReference type="AlphaFoldDB" id="A0A7K1SUP6"/>
<feature type="chain" id="PRO_5029574122" description="DUF4296 domain-containing protein" evidence="1">
    <location>
        <begin position="23"/>
        <end position="254"/>
    </location>
</feature>
<name>A0A7K1SUP6_9SPHI</name>
<evidence type="ECO:0008006" key="4">
    <source>
        <dbReference type="Google" id="ProtNLM"/>
    </source>
</evidence>
<organism evidence="2 3">
    <name type="scientific">Mucilaginibacter arboris</name>
    <dbReference type="NCBI Taxonomy" id="2682090"/>
    <lineage>
        <taxon>Bacteria</taxon>
        <taxon>Pseudomonadati</taxon>
        <taxon>Bacteroidota</taxon>
        <taxon>Sphingobacteriia</taxon>
        <taxon>Sphingobacteriales</taxon>
        <taxon>Sphingobacteriaceae</taxon>
        <taxon>Mucilaginibacter</taxon>
    </lineage>
</organism>
<dbReference type="PROSITE" id="PS51257">
    <property type="entry name" value="PROKAR_LIPOPROTEIN"/>
    <property type="match status" value="1"/>
</dbReference>
<keyword evidence="1" id="KW-0732">Signal</keyword>
<feature type="signal peptide" evidence="1">
    <location>
        <begin position="1"/>
        <end position="22"/>
    </location>
</feature>
<keyword evidence="3" id="KW-1185">Reference proteome</keyword>
<evidence type="ECO:0000313" key="2">
    <source>
        <dbReference type="EMBL" id="MVN20770.1"/>
    </source>
</evidence>